<keyword evidence="4" id="KW-0862">Zinc</keyword>
<feature type="domain" description="Metallo-beta-lactamase" evidence="6">
    <location>
        <begin position="64"/>
        <end position="268"/>
    </location>
</feature>
<accession>A0ABS7MG08</accession>
<evidence type="ECO:0000313" key="8">
    <source>
        <dbReference type="Proteomes" id="UP001166571"/>
    </source>
</evidence>
<dbReference type="Proteomes" id="UP001166571">
    <property type="component" value="Unassembled WGS sequence"/>
</dbReference>
<dbReference type="Gene3D" id="3.60.15.10">
    <property type="entry name" value="Ribonuclease Z/Hydroxyacylglutathione hydrolase-like"/>
    <property type="match status" value="1"/>
</dbReference>
<dbReference type="EMBL" id="JAILXK010000002">
    <property type="protein sequence ID" value="MBY4637935.1"/>
    <property type="molecule type" value="Genomic_DNA"/>
</dbReference>
<evidence type="ECO:0000313" key="7">
    <source>
        <dbReference type="EMBL" id="MBY4637935.1"/>
    </source>
</evidence>
<dbReference type="InterPro" id="IPR001279">
    <property type="entry name" value="Metallo-B-lactamas"/>
</dbReference>
<feature type="signal peptide" evidence="5">
    <location>
        <begin position="1"/>
        <end position="24"/>
    </location>
</feature>
<evidence type="ECO:0000256" key="3">
    <source>
        <dbReference type="ARBA" id="ARBA00022801"/>
    </source>
</evidence>
<keyword evidence="8" id="KW-1185">Reference proteome</keyword>
<keyword evidence="2" id="KW-0479">Metal-binding</keyword>
<dbReference type="RefSeq" id="WP_222137030.1">
    <property type="nucleotide sequence ID" value="NZ_JAILXK010000002.1"/>
</dbReference>
<dbReference type="InterPro" id="IPR036866">
    <property type="entry name" value="RibonucZ/Hydroxyglut_hydro"/>
</dbReference>
<evidence type="ECO:0000256" key="4">
    <source>
        <dbReference type="ARBA" id="ARBA00022833"/>
    </source>
</evidence>
<evidence type="ECO:0000259" key="6">
    <source>
        <dbReference type="SMART" id="SM00849"/>
    </source>
</evidence>
<comment type="caution">
    <text evidence="7">The sequence shown here is derived from an EMBL/GenBank/DDBJ whole genome shotgun (WGS) entry which is preliminary data.</text>
</comment>
<keyword evidence="3" id="KW-0378">Hydrolase</keyword>
<evidence type="ECO:0000256" key="5">
    <source>
        <dbReference type="SAM" id="SignalP"/>
    </source>
</evidence>
<gene>
    <name evidence="7" type="ORF">K5P26_12370</name>
</gene>
<reference evidence="7" key="1">
    <citation type="submission" date="2021-08" db="EMBL/GenBank/DDBJ databases">
        <title>Sphingopyxis panaciterrulae sp. nov., isolated from the surface water of the Yellow Sea.</title>
        <authorList>
            <person name="Gao Z."/>
            <person name="Zhang D."/>
            <person name="Zhang A."/>
        </authorList>
    </citation>
    <scope>NUCLEOTIDE SEQUENCE</scope>
    <source>
        <strain evidence="7">XHP0097</strain>
    </source>
</reference>
<dbReference type="SMART" id="SM00849">
    <property type="entry name" value="Lactamase_B"/>
    <property type="match status" value="1"/>
</dbReference>
<sequence length="284" mass="30325">MVRKQLAALAASVAALLLPLSGTAQDKAAPALTLTRLDCGTVRVNQLNAFSDTLAYTGQSRDLSVGCYLIRHGETLMLWDFGLPVSLKNAELSREGAMSASMTRTIVEQLGELGIDAADIGYVAVSHFHFDHIGQLADFPKAKLLIGKGDWDVLTSPDKPASVNASPFAAWIDGGAPVEPVSGDKDVFGDGRVVMLNMPGHTPGHHALLVRLSETGTVLLSGDQAHFQENYDRNGVPTFNTDRADTLASFDRFKGLADNLGATVIIQHEPRDVAKLPPFPKAAE</sequence>
<evidence type="ECO:0000256" key="1">
    <source>
        <dbReference type="ARBA" id="ARBA00007749"/>
    </source>
</evidence>
<dbReference type="CDD" id="cd07729">
    <property type="entry name" value="AHL_lactonase_MBL-fold"/>
    <property type="match status" value="1"/>
</dbReference>
<dbReference type="Pfam" id="PF00753">
    <property type="entry name" value="Lactamase_B"/>
    <property type="match status" value="1"/>
</dbReference>
<name>A0ABS7MG08_9SPHN</name>
<feature type="chain" id="PRO_5046033091" evidence="5">
    <location>
        <begin position="25"/>
        <end position="284"/>
    </location>
</feature>
<comment type="similarity">
    <text evidence="1">Belongs to the metallo-beta-lactamase superfamily.</text>
</comment>
<dbReference type="InterPro" id="IPR051013">
    <property type="entry name" value="MBL_superfamily_lactonases"/>
</dbReference>
<proteinExistence type="inferred from homology"/>
<organism evidence="7 8">
    <name type="scientific">Sphingopyxis jiangsuensis</name>
    <dbReference type="NCBI Taxonomy" id="2871171"/>
    <lineage>
        <taxon>Bacteria</taxon>
        <taxon>Pseudomonadati</taxon>
        <taxon>Pseudomonadota</taxon>
        <taxon>Alphaproteobacteria</taxon>
        <taxon>Sphingomonadales</taxon>
        <taxon>Sphingomonadaceae</taxon>
        <taxon>Sphingopyxis</taxon>
    </lineage>
</organism>
<dbReference type="SUPFAM" id="SSF56281">
    <property type="entry name" value="Metallo-hydrolase/oxidoreductase"/>
    <property type="match status" value="1"/>
</dbReference>
<protein>
    <submittedName>
        <fullName evidence="7">N-acyl homoserine lactonase family protein</fullName>
    </submittedName>
</protein>
<keyword evidence="5" id="KW-0732">Signal</keyword>
<dbReference type="PANTHER" id="PTHR42978">
    <property type="entry name" value="QUORUM-QUENCHING LACTONASE YTNP-RELATED-RELATED"/>
    <property type="match status" value="1"/>
</dbReference>
<dbReference type="PANTHER" id="PTHR42978:SF3">
    <property type="entry name" value="BLR3078 PROTEIN"/>
    <property type="match status" value="1"/>
</dbReference>
<evidence type="ECO:0000256" key="2">
    <source>
        <dbReference type="ARBA" id="ARBA00022723"/>
    </source>
</evidence>